<dbReference type="STRING" id="1765655.AMR74_16525"/>
<dbReference type="InterPro" id="IPR027417">
    <property type="entry name" value="P-loop_NTPase"/>
</dbReference>
<dbReference type="PANTHER" id="PTHR13696">
    <property type="entry name" value="P-LOOP CONTAINING NUCLEOSIDE TRIPHOSPHATE HYDROLASE"/>
    <property type="match status" value="1"/>
</dbReference>
<dbReference type="Proteomes" id="UP000037747">
    <property type="component" value="Unassembled WGS sequence"/>
</dbReference>
<dbReference type="AlphaFoldDB" id="A0A0M9AJD4"/>
<dbReference type="PATRIC" id="fig|1705389.3.peg.2901"/>
<comment type="caution">
    <text evidence="2">The sequence shown here is derived from an EMBL/GenBank/DDBJ whole genome shotgun (WGS) entry which is preliminary data.</text>
</comment>
<protein>
    <submittedName>
        <fullName evidence="2">Chromosome partitioning protein ParA</fullName>
    </submittedName>
</protein>
<dbReference type="OrthoDB" id="322322at2157"/>
<evidence type="ECO:0000313" key="3">
    <source>
        <dbReference type="Proteomes" id="UP000037747"/>
    </source>
</evidence>
<dbReference type="Gene3D" id="3.40.50.300">
    <property type="entry name" value="P-loop containing nucleotide triphosphate hydrolases"/>
    <property type="match status" value="1"/>
</dbReference>
<evidence type="ECO:0000313" key="2">
    <source>
        <dbReference type="EMBL" id="KOX93247.1"/>
    </source>
</evidence>
<name>A0A0M9AJD4_9EURY</name>
<dbReference type="Pfam" id="PF13614">
    <property type="entry name" value="AAA_31"/>
    <property type="match status" value="1"/>
</dbReference>
<accession>A0A0M9AJD4</accession>
<dbReference type="InterPro" id="IPR050678">
    <property type="entry name" value="DNA_Partitioning_ATPase"/>
</dbReference>
<dbReference type="SUPFAM" id="SSF52540">
    <property type="entry name" value="P-loop containing nucleoside triphosphate hydrolases"/>
    <property type="match status" value="1"/>
</dbReference>
<dbReference type="RefSeq" id="WP_053773145.1">
    <property type="nucleotide sequence ID" value="NZ_LIST01000012.1"/>
</dbReference>
<dbReference type="CDD" id="cd02042">
    <property type="entry name" value="ParAB_family"/>
    <property type="match status" value="1"/>
</dbReference>
<keyword evidence="3" id="KW-1185">Reference proteome</keyword>
<organism evidence="2 3">
    <name type="scientific">Halorubrum tropicale</name>
    <dbReference type="NCBI Taxonomy" id="1765655"/>
    <lineage>
        <taxon>Archaea</taxon>
        <taxon>Methanobacteriati</taxon>
        <taxon>Methanobacteriota</taxon>
        <taxon>Stenosarchaea group</taxon>
        <taxon>Halobacteria</taxon>
        <taxon>Halobacteriales</taxon>
        <taxon>Haloferacaceae</taxon>
        <taxon>Halorubrum</taxon>
    </lineage>
</organism>
<sequence length="281" mass="30446">MGTSRGDPVRASFFLDKGGVGKTTAAAHFGVALHEQGHDVLLIDLAGKQGDLAKHFGIWPDVQAADDDWPNIATVFQDQWPAIAEKVPNAVEGLIWDTGEGPDIIPAHRELDGLDDLLGNIDDAADRYSRLDAFLNGYVDGYDVVLIDLPGSTSNVSYNGIWAAQNVVAPVLPGSFEEDQAAELRSDLERIEKNQGITIELAMLMINGIDAQTKAGRHFQEEFGAEYPDAIAPAQVCSSQDIRNAQLDGRTLFALEEPSATAERAIEAYRTNAAELMERLT</sequence>
<reference evidence="2 3" key="1">
    <citation type="submission" date="2015-08" db="EMBL/GenBank/DDBJ databases">
        <title>Genomes of Isolates from Cabo Rojo, PR.</title>
        <authorList>
            <person name="Sanchez-Nieves R.L."/>
            <person name="Montalvo-Rodriguez R."/>
        </authorList>
    </citation>
    <scope>NUCLEOTIDE SEQUENCE [LARGE SCALE GENOMIC DNA]</scope>
    <source>
        <strain evidence="2 3">5</strain>
    </source>
</reference>
<gene>
    <name evidence="2" type="ORF">AMR74_16525</name>
</gene>
<dbReference type="PANTHER" id="PTHR13696:SF99">
    <property type="entry name" value="COBYRINIC ACID AC-DIAMIDE SYNTHASE"/>
    <property type="match status" value="1"/>
</dbReference>
<feature type="domain" description="AAA" evidence="1">
    <location>
        <begin position="15"/>
        <end position="194"/>
    </location>
</feature>
<proteinExistence type="predicted"/>
<dbReference type="InterPro" id="IPR025669">
    <property type="entry name" value="AAA_dom"/>
</dbReference>
<dbReference type="EMBL" id="LIST01000012">
    <property type="protein sequence ID" value="KOX93247.1"/>
    <property type="molecule type" value="Genomic_DNA"/>
</dbReference>
<evidence type="ECO:0000259" key="1">
    <source>
        <dbReference type="Pfam" id="PF13614"/>
    </source>
</evidence>